<dbReference type="PRINTS" id="PR00724">
    <property type="entry name" value="CRBOXYPTASEC"/>
</dbReference>
<comment type="similarity">
    <text evidence="1">Belongs to the peptidase S10 family.</text>
</comment>
<reference evidence="8 9" key="1">
    <citation type="submission" date="2016-04" db="EMBL/GenBank/DDBJ databases">
        <title>Multiple horizontal gene transfer events from other fungi enriched the ability of the initially mycotrophic fungus Trichoderma (Ascomycota) to feed on dead plant biomass.</title>
        <authorList>
            <person name="Atanasova L."/>
            <person name="Chenthamara K."/>
            <person name="Zhang J."/>
            <person name="Grujic M."/>
            <person name="Henrissat B."/>
            <person name="Kuo A."/>
            <person name="Aertz A."/>
            <person name="Salamov A."/>
            <person name="Lipzen A."/>
            <person name="Labutti K."/>
            <person name="Barry K."/>
            <person name="Miao Y."/>
            <person name="Rahimi M.J."/>
            <person name="Shen Q."/>
            <person name="Grigoriev I.V."/>
            <person name="Kubicek C.P."/>
            <person name="Druzhinina I.S."/>
        </authorList>
    </citation>
    <scope>NUCLEOTIDE SEQUENCE [LARGE SCALE GENOMIC DNA]</scope>
    <source>
        <strain evidence="8 9">NJAU 4742</strain>
    </source>
</reference>
<name>A0A1T3C5M2_9HYPO</name>
<dbReference type="AlphaFoldDB" id="A0A1T3C5M2"/>
<dbReference type="InterPro" id="IPR029058">
    <property type="entry name" value="AB_hydrolase_fold"/>
</dbReference>
<dbReference type="GO" id="GO:0000324">
    <property type="term" value="C:fungal-type vacuole"/>
    <property type="evidence" value="ECO:0007669"/>
    <property type="project" value="TreeGrafter"/>
</dbReference>
<evidence type="ECO:0000313" key="8">
    <source>
        <dbReference type="EMBL" id="OPB36329.1"/>
    </source>
</evidence>
<dbReference type="Gene3D" id="3.40.50.1820">
    <property type="entry name" value="alpha/beta hydrolase"/>
    <property type="match status" value="1"/>
</dbReference>
<evidence type="ECO:0000256" key="1">
    <source>
        <dbReference type="ARBA" id="ARBA00009431"/>
    </source>
</evidence>
<dbReference type="OrthoDB" id="443318at2759"/>
<feature type="signal peptide" evidence="7">
    <location>
        <begin position="1"/>
        <end position="21"/>
    </location>
</feature>
<dbReference type="SUPFAM" id="SSF53474">
    <property type="entry name" value="alpha/beta-Hydrolases"/>
    <property type="match status" value="1"/>
</dbReference>
<keyword evidence="5" id="KW-0378">Hydrolase</keyword>
<dbReference type="EMBL" id="LVVK01000023">
    <property type="protein sequence ID" value="OPB36329.1"/>
    <property type="molecule type" value="Genomic_DNA"/>
</dbReference>
<accession>A0A1T3C5M2</accession>
<dbReference type="PANTHER" id="PTHR11802">
    <property type="entry name" value="SERINE PROTEASE FAMILY S10 SERINE CARBOXYPEPTIDASE"/>
    <property type="match status" value="1"/>
</dbReference>
<dbReference type="Proteomes" id="UP000191004">
    <property type="component" value="Unassembled WGS sequence"/>
</dbReference>
<evidence type="ECO:0000256" key="2">
    <source>
        <dbReference type="ARBA" id="ARBA00022645"/>
    </source>
</evidence>
<dbReference type="InterPro" id="IPR001563">
    <property type="entry name" value="Peptidase_S10"/>
</dbReference>
<comment type="caution">
    <text evidence="8">The sequence shown here is derived from an EMBL/GenBank/DDBJ whole genome shotgun (WGS) entry which is preliminary data.</text>
</comment>
<dbReference type="GO" id="GO:0006508">
    <property type="term" value="P:proteolysis"/>
    <property type="evidence" value="ECO:0007669"/>
    <property type="project" value="UniProtKB-KW"/>
</dbReference>
<organism evidence="8 9">
    <name type="scientific">Trichoderma guizhouense</name>
    <dbReference type="NCBI Taxonomy" id="1491466"/>
    <lineage>
        <taxon>Eukaryota</taxon>
        <taxon>Fungi</taxon>
        <taxon>Dikarya</taxon>
        <taxon>Ascomycota</taxon>
        <taxon>Pezizomycotina</taxon>
        <taxon>Sordariomycetes</taxon>
        <taxon>Hypocreomycetidae</taxon>
        <taxon>Hypocreales</taxon>
        <taxon>Hypocreaceae</taxon>
        <taxon>Trichoderma</taxon>
    </lineage>
</organism>
<dbReference type="Pfam" id="PF00450">
    <property type="entry name" value="Peptidase_S10"/>
    <property type="match status" value="1"/>
</dbReference>
<evidence type="ECO:0000256" key="5">
    <source>
        <dbReference type="ARBA" id="ARBA00022801"/>
    </source>
</evidence>
<dbReference type="GO" id="GO:0004185">
    <property type="term" value="F:serine-type carboxypeptidase activity"/>
    <property type="evidence" value="ECO:0007669"/>
    <property type="project" value="InterPro"/>
</dbReference>
<evidence type="ECO:0000256" key="4">
    <source>
        <dbReference type="ARBA" id="ARBA00022729"/>
    </source>
</evidence>
<evidence type="ECO:0000313" key="9">
    <source>
        <dbReference type="Proteomes" id="UP000191004"/>
    </source>
</evidence>
<evidence type="ECO:0000256" key="3">
    <source>
        <dbReference type="ARBA" id="ARBA00022670"/>
    </source>
</evidence>
<keyword evidence="2" id="KW-0121">Carboxypeptidase</keyword>
<proteinExistence type="inferred from homology"/>
<protein>
    <recommendedName>
        <fullName evidence="10">Serine carboxypeptidase</fullName>
    </recommendedName>
</protein>
<evidence type="ECO:0000256" key="6">
    <source>
        <dbReference type="ARBA" id="ARBA00023180"/>
    </source>
</evidence>
<evidence type="ECO:0000256" key="7">
    <source>
        <dbReference type="SAM" id="SignalP"/>
    </source>
</evidence>
<gene>
    <name evidence="8" type="ORF">A0O28_0054080</name>
</gene>
<keyword evidence="4 7" id="KW-0732">Signal</keyword>
<dbReference type="PANTHER" id="PTHR11802:SF189">
    <property type="entry name" value="CARBOXYPEPTIDASE"/>
    <property type="match status" value="1"/>
</dbReference>
<evidence type="ECO:0008006" key="10">
    <source>
        <dbReference type="Google" id="ProtNLM"/>
    </source>
</evidence>
<keyword evidence="9" id="KW-1185">Reference proteome</keyword>
<feature type="chain" id="PRO_5012368666" description="Serine carboxypeptidase" evidence="7">
    <location>
        <begin position="22"/>
        <end position="623"/>
    </location>
</feature>
<keyword evidence="3" id="KW-0645">Protease</keyword>
<sequence length="623" mass="68401">MRPFLSSGLAAVLWGLNSAFAQSNFPPEPVGLTEFFSKRWPGATISYKQTSICETTPGVKAWSGYVGMPWELLNKIPDVHVDYDINLYFWYFEQEARHNAKDAPTSIYLGGGPGYTALDSMSGFPCIIGSDSNSTTLNPFSWNNHVNMLYIEQPVGTGFSYSRLVNGTLDVLKTDETGGPVFTPLKEGEELPVTNATVLAATLDSRGLDTTQNTTAQAARSLWQFAQIWFQEFPEYKTKNKEISLWSTSYGGIWGAGFFSYFINQNEQVSANKHALANAVVLPLATLGLGNGCIDIRASAIGYPHQAYNNTYGIKAYGKDLYDQVMGNITAPQVGCYDLADQCRAAARELDPTSQGNNPKVIAICQAAAEVCVDVVLGTYITDTMLSNEDITYPNIVSSVPNYYNGYFNQAWVQKDLGVRTNFTSNDNTYQVAMFQLTGDVVIRDMSSLEHIISSGINVALIYGDRDYQCNWIGGENISLSMDFPTAPTFRKAGYANLVTNSSYIGGVVRQHGNVSFSRVFEAGHSVTAYQPETVYQIFQRSMLGKDIATGQHKVDDKYSTKGPISSWGIKNKVPKHSPENQCYTYLATQTCTPEQLQALEDGTAVIKDFIVLKPAGIATSPL</sequence>
<keyword evidence="6" id="KW-0325">Glycoprotein</keyword>